<feature type="compositionally biased region" description="Basic and acidic residues" evidence="4">
    <location>
        <begin position="68"/>
        <end position="85"/>
    </location>
</feature>
<evidence type="ECO:0000256" key="3">
    <source>
        <dbReference type="ARBA" id="ARBA00023002"/>
    </source>
</evidence>
<reference evidence="5 6" key="1">
    <citation type="submission" date="2018-05" db="EMBL/GenBank/DDBJ databases">
        <title>Whole genome sequencing for identification of molecular markers to develop diagnostic detection tools for the regulated plant pathogen Lachnellula willkommii.</title>
        <authorList>
            <person name="Giroux E."/>
            <person name="Bilodeau G."/>
        </authorList>
    </citation>
    <scope>NUCLEOTIDE SEQUENCE [LARGE SCALE GENOMIC DNA]</scope>
    <source>
        <strain evidence="5 6">CBS 625.97</strain>
    </source>
</reference>
<evidence type="ECO:0000313" key="6">
    <source>
        <dbReference type="Proteomes" id="UP000481288"/>
    </source>
</evidence>
<dbReference type="EMBL" id="QGMG01000061">
    <property type="protein sequence ID" value="TVY58041.1"/>
    <property type="molecule type" value="Genomic_DNA"/>
</dbReference>
<dbReference type="FunFam" id="3.40.50.720:FF:000173">
    <property type="entry name" value="3-oxoacyl-[acyl-carrier protein] reductase"/>
    <property type="match status" value="1"/>
</dbReference>
<comment type="caution">
    <text evidence="5">The sequence shown here is derived from an EMBL/GenBank/DDBJ whole genome shotgun (WGS) entry which is preliminary data.</text>
</comment>
<keyword evidence="2" id="KW-0521">NADP</keyword>
<dbReference type="InterPro" id="IPR036291">
    <property type="entry name" value="NAD(P)-bd_dom_sf"/>
</dbReference>
<dbReference type="InterPro" id="IPR020904">
    <property type="entry name" value="Sc_DH/Rdtase_CS"/>
</dbReference>
<sequence>MRPLHIPSRHRLISHISNRAYPPSPIPRSHRTAKNPLPAPSDLLSPDAGPGWRLLSVSRGVGYDGRTRLGDASRGEVHAQTREKGWGNGNRIYSHFPQNPDPLARANESIPAIHRRRFSTSTQVQTPQHTSENSVPPSSLSEQKLHKNPSSEYPASPASVTITHGDKASVGKESRAASPGVLAGKRCLITGASRGIGKAIAKRFADEGARCVLVGRERGTLLGVVGELKGCETSSAGQGHGVVEGDVGEAGFWEGFRKEHGMANEWCVGELKTDIDILVNCAGVAHYSPLVATSAAAVEKTVQTNLLGTMLGCRMVGRNMMKMRQGCIINVASLLGLKGGNGSAAYAASKAGVIALTRALAAELGEKNVRVNVIVPGYVETSMTRAMTPDAHSSALNAIPLKRFGQPAEVADAAVFLATNKYASNCVLNLDGGLSAI</sequence>
<dbReference type="PANTHER" id="PTHR42760:SF133">
    <property type="entry name" value="3-OXOACYL-[ACYL-CARRIER-PROTEIN] REDUCTASE"/>
    <property type="match status" value="1"/>
</dbReference>
<feature type="region of interest" description="Disordered" evidence="4">
    <location>
        <begin position="68"/>
        <end position="105"/>
    </location>
</feature>
<dbReference type="GO" id="GO:0016616">
    <property type="term" value="F:oxidoreductase activity, acting on the CH-OH group of donors, NAD or NADP as acceptor"/>
    <property type="evidence" value="ECO:0007669"/>
    <property type="project" value="TreeGrafter"/>
</dbReference>
<dbReference type="PRINTS" id="PR00081">
    <property type="entry name" value="GDHRDH"/>
</dbReference>
<feature type="compositionally biased region" description="Basic and acidic residues" evidence="4">
    <location>
        <begin position="164"/>
        <end position="175"/>
    </location>
</feature>
<feature type="compositionally biased region" description="Polar residues" evidence="4">
    <location>
        <begin position="119"/>
        <end position="162"/>
    </location>
</feature>
<protein>
    <submittedName>
        <fullName evidence="5">Carbonyl reductase family member 4</fullName>
    </submittedName>
</protein>
<keyword evidence="6" id="KW-1185">Reference proteome</keyword>
<dbReference type="PANTHER" id="PTHR42760">
    <property type="entry name" value="SHORT-CHAIN DEHYDROGENASES/REDUCTASES FAMILY MEMBER"/>
    <property type="match status" value="1"/>
</dbReference>
<dbReference type="Gene3D" id="3.40.50.720">
    <property type="entry name" value="NAD(P)-binding Rossmann-like Domain"/>
    <property type="match status" value="1"/>
</dbReference>
<gene>
    <name evidence="5" type="primary">CBR4</name>
    <name evidence="5" type="ORF">LCER1_G000414</name>
</gene>
<dbReference type="AlphaFoldDB" id="A0A7D8UU10"/>
<dbReference type="GO" id="GO:0006633">
    <property type="term" value="P:fatty acid biosynthetic process"/>
    <property type="evidence" value="ECO:0007669"/>
    <property type="project" value="TreeGrafter"/>
</dbReference>
<dbReference type="Proteomes" id="UP000481288">
    <property type="component" value="Unassembled WGS sequence"/>
</dbReference>
<name>A0A7D8UU10_9HELO</name>
<dbReference type="InterPro" id="IPR002347">
    <property type="entry name" value="SDR_fam"/>
</dbReference>
<dbReference type="PROSITE" id="PS00061">
    <property type="entry name" value="ADH_SHORT"/>
    <property type="match status" value="1"/>
</dbReference>
<evidence type="ECO:0000256" key="4">
    <source>
        <dbReference type="SAM" id="MobiDB-lite"/>
    </source>
</evidence>
<organism evidence="5 6">
    <name type="scientific">Lachnellula cervina</name>
    <dbReference type="NCBI Taxonomy" id="1316786"/>
    <lineage>
        <taxon>Eukaryota</taxon>
        <taxon>Fungi</taxon>
        <taxon>Dikarya</taxon>
        <taxon>Ascomycota</taxon>
        <taxon>Pezizomycotina</taxon>
        <taxon>Leotiomycetes</taxon>
        <taxon>Helotiales</taxon>
        <taxon>Lachnaceae</taxon>
        <taxon>Lachnellula</taxon>
    </lineage>
</organism>
<dbReference type="SUPFAM" id="SSF51735">
    <property type="entry name" value="NAD(P)-binding Rossmann-fold domains"/>
    <property type="match status" value="1"/>
</dbReference>
<comment type="similarity">
    <text evidence="1">Belongs to the short-chain dehydrogenases/reductases (SDR) family.</text>
</comment>
<dbReference type="PRINTS" id="PR00080">
    <property type="entry name" value="SDRFAMILY"/>
</dbReference>
<evidence type="ECO:0000313" key="5">
    <source>
        <dbReference type="EMBL" id="TVY58041.1"/>
    </source>
</evidence>
<dbReference type="OrthoDB" id="1669814at2759"/>
<dbReference type="Pfam" id="PF13561">
    <property type="entry name" value="adh_short_C2"/>
    <property type="match status" value="1"/>
</dbReference>
<dbReference type="GO" id="GO:0048038">
    <property type="term" value="F:quinone binding"/>
    <property type="evidence" value="ECO:0007669"/>
    <property type="project" value="TreeGrafter"/>
</dbReference>
<accession>A0A7D8UU10</accession>
<evidence type="ECO:0000256" key="1">
    <source>
        <dbReference type="ARBA" id="ARBA00006484"/>
    </source>
</evidence>
<feature type="region of interest" description="Disordered" evidence="4">
    <location>
        <begin position="118"/>
        <end position="176"/>
    </location>
</feature>
<feature type="region of interest" description="Disordered" evidence="4">
    <location>
        <begin position="1"/>
        <end position="45"/>
    </location>
</feature>
<keyword evidence="3" id="KW-0560">Oxidoreductase</keyword>
<proteinExistence type="inferred from homology"/>
<evidence type="ECO:0000256" key="2">
    <source>
        <dbReference type="ARBA" id="ARBA00022857"/>
    </source>
</evidence>